<name>A0AAN6Y1M9_9PEZI</name>
<dbReference type="InterPro" id="IPR050121">
    <property type="entry name" value="Cytochrome_P450_monoxygenase"/>
</dbReference>
<evidence type="ECO:0000256" key="4">
    <source>
        <dbReference type="ARBA" id="ARBA00022723"/>
    </source>
</evidence>
<dbReference type="InterPro" id="IPR002403">
    <property type="entry name" value="Cyt_P450_E_grp-IV"/>
</dbReference>
<comment type="similarity">
    <text evidence="2 8">Belongs to the cytochrome P450 family.</text>
</comment>
<dbReference type="Proteomes" id="UP001301769">
    <property type="component" value="Unassembled WGS sequence"/>
</dbReference>
<proteinExistence type="inferred from homology"/>
<dbReference type="Gene3D" id="1.10.630.10">
    <property type="entry name" value="Cytochrome P450"/>
    <property type="match status" value="1"/>
</dbReference>
<dbReference type="EMBL" id="MU858196">
    <property type="protein sequence ID" value="KAK4209701.1"/>
    <property type="molecule type" value="Genomic_DNA"/>
</dbReference>
<feature type="binding site" description="axial binding residue" evidence="7">
    <location>
        <position position="432"/>
    </location>
    <ligand>
        <name>heme</name>
        <dbReference type="ChEBI" id="CHEBI:30413"/>
    </ligand>
    <ligandPart>
        <name>Fe</name>
        <dbReference type="ChEBI" id="CHEBI:18248"/>
    </ligandPart>
</feature>
<keyword evidence="10" id="KW-1185">Reference proteome</keyword>
<dbReference type="InterPro" id="IPR001128">
    <property type="entry name" value="Cyt_P450"/>
</dbReference>
<keyword evidence="5 7" id="KW-0408">Iron</keyword>
<keyword evidence="3 7" id="KW-0349">Heme</keyword>
<protein>
    <submittedName>
        <fullName evidence="9">Cytochrome P450</fullName>
    </submittedName>
</protein>
<dbReference type="PRINTS" id="PR00465">
    <property type="entry name" value="EP450IV"/>
</dbReference>
<evidence type="ECO:0000313" key="9">
    <source>
        <dbReference type="EMBL" id="KAK4209701.1"/>
    </source>
</evidence>
<dbReference type="GO" id="GO:0005506">
    <property type="term" value="F:iron ion binding"/>
    <property type="evidence" value="ECO:0007669"/>
    <property type="project" value="InterPro"/>
</dbReference>
<dbReference type="GO" id="GO:0020037">
    <property type="term" value="F:heme binding"/>
    <property type="evidence" value="ECO:0007669"/>
    <property type="project" value="InterPro"/>
</dbReference>
<reference evidence="9" key="1">
    <citation type="journal article" date="2023" name="Mol. Phylogenet. Evol.">
        <title>Genome-scale phylogeny and comparative genomics of the fungal order Sordariales.</title>
        <authorList>
            <person name="Hensen N."/>
            <person name="Bonometti L."/>
            <person name="Westerberg I."/>
            <person name="Brannstrom I.O."/>
            <person name="Guillou S."/>
            <person name="Cros-Aarteil S."/>
            <person name="Calhoun S."/>
            <person name="Haridas S."/>
            <person name="Kuo A."/>
            <person name="Mondo S."/>
            <person name="Pangilinan J."/>
            <person name="Riley R."/>
            <person name="LaButti K."/>
            <person name="Andreopoulos B."/>
            <person name="Lipzen A."/>
            <person name="Chen C."/>
            <person name="Yan M."/>
            <person name="Daum C."/>
            <person name="Ng V."/>
            <person name="Clum A."/>
            <person name="Steindorff A."/>
            <person name="Ohm R.A."/>
            <person name="Martin F."/>
            <person name="Silar P."/>
            <person name="Natvig D.O."/>
            <person name="Lalanne C."/>
            <person name="Gautier V."/>
            <person name="Ament-Velasquez S.L."/>
            <person name="Kruys A."/>
            <person name="Hutchinson M.I."/>
            <person name="Powell A.J."/>
            <person name="Barry K."/>
            <person name="Miller A.N."/>
            <person name="Grigoriev I.V."/>
            <person name="Debuchy R."/>
            <person name="Gladieux P."/>
            <person name="Hiltunen Thoren M."/>
            <person name="Johannesson H."/>
        </authorList>
    </citation>
    <scope>NUCLEOTIDE SEQUENCE</scope>
    <source>
        <strain evidence="9">PSN293</strain>
    </source>
</reference>
<dbReference type="InterPro" id="IPR017972">
    <property type="entry name" value="Cyt_P450_CS"/>
</dbReference>
<dbReference type="SUPFAM" id="SSF48264">
    <property type="entry name" value="Cytochrome P450"/>
    <property type="match status" value="1"/>
</dbReference>
<evidence type="ECO:0000256" key="1">
    <source>
        <dbReference type="ARBA" id="ARBA00001971"/>
    </source>
</evidence>
<comment type="caution">
    <text evidence="9">The sequence shown here is derived from an EMBL/GenBank/DDBJ whole genome shotgun (WGS) entry which is preliminary data.</text>
</comment>
<keyword evidence="6 8" id="KW-0503">Monooxygenase</keyword>
<dbReference type="PROSITE" id="PS00086">
    <property type="entry name" value="CYTOCHROME_P450"/>
    <property type="match status" value="1"/>
</dbReference>
<dbReference type="PANTHER" id="PTHR24305">
    <property type="entry name" value="CYTOCHROME P450"/>
    <property type="match status" value="1"/>
</dbReference>
<dbReference type="Pfam" id="PF00067">
    <property type="entry name" value="p450"/>
    <property type="match status" value="1"/>
</dbReference>
<dbReference type="GO" id="GO:0004497">
    <property type="term" value="F:monooxygenase activity"/>
    <property type="evidence" value="ECO:0007669"/>
    <property type="project" value="UniProtKB-KW"/>
</dbReference>
<dbReference type="InterPro" id="IPR036396">
    <property type="entry name" value="Cyt_P450_sf"/>
</dbReference>
<sequence length="491" mass="54987">MIPFWDYWHILATTGLAILVASLAAVVYCVTVHPLAKFPGPRSAAASGLFVFYHDVFVGGKLHLELQRLHNLYGPIVRIGPNELHICRPEAYDQVYRVGSKATKWSCQRRTEISLFFSRQSVLALEDVLSRPILKLHARLLTAAAAQTSQPEVIPLERAYRCVSLDSVSEISFGRSFDFMAKKDFGKPMHESVEDSLRTICTIRHFPLLVPVFNNIPLWLMRLAGDKLSAVRMMKEFSQQAAQSALESTSDNSARTIITEIVNANKTRGTTVNRQRLEDESLSLIAASADTVGNALTVATYHLLKPENEDILRKLEEELKGALPTNSLICPRYDELSDLPWLTAVVKEALRMSYGLVGRLPRVVPEAGMVVLGQHIPASSVVSMSAYLQHNDLAVFPEPGRFQPQRWLGQEEKQKTNLNRYMVGFGKGSHNCVGSTMAYSIIYKTLATIHLSFELKVEGDITDEDMQYEDRFLGLHAKGSRRLAVSVRRVY</sequence>
<dbReference type="CDD" id="cd11062">
    <property type="entry name" value="CYP58-like"/>
    <property type="match status" value="1"/>
</dbReference>
<evidence type="ECO:0000256" key="5">
    <source>
        <dbReference type="ARBA" id="ARBA00023004"/>
    </source>
</evidence>
<evidence type="ECO:0000256" key="6">
    <source>
        <dbReference type="ARBA" id="ARBA00023033"/>
    </source>
</evidence>
<dbReference type="PANTHER" id="PTHR24305:SF152">
    <property type="entry name" value="P450, PUTATIVE (EUROFUNG)-RELATED"/>
    <property type="match status" value="1"/>
</dbReference>
<keyword evidence="4 7" id="KW-0479">Metal-binding</keyword>
<keyword evidence="8" id="KW-0560">Oxidoreductase</keyword>
<evidence type="ECO:0000256" key="7">
    <source>
        <dbReference type="PIRSR" id="PIRSR602403-1"/>
    </source>
</evidence>
<evidence type="ECO:0000256" key="8">
    <source>
        <dbReference type="RuleBase" id="RU000461"/>
    </source>
</evidence>
<dbReference type="GO" id="GO:0016705">
    <property type="term" value="F:oxidoreductase activity, acting on paired donors, with incorporation or reduction of molecular oxygen"/>
    <property type="evidence" value="ECO:0007669"/>
    <property type="project" value="InterPro"/>
</dbReference>
<accession>A0AAN6Y1M9</accession>
<dbReference type="AlphaFoldDB" id="A0AAN6Y1M9"/>
<gene>
    <name evidence="9" type="ORF">QBC37DRAFT_377766</name>
</gene>
<organism evidence="9 10">
    <name type="scientific">Rhypophila decipiens</name>
    <dbReference type="NCBI Taxonomy" id="261697"/>
    <lineage>
        <taxon>Eukaryota</taxon>
        <taxon>Fungi</taxon>
        <taxon>Dikarya</taxon>
        <taxon>Ascomycota</taxon>
        <taxon>Pezizomycotina</taxon>
        <taxon>Sordariomycetes</taxon>
        <taxon>Sordariomycetidae</taxon>
        <taxon>Sordariales</taxon>
        <taxon>Naviculisporaceae</taxon>
        <taxon>Rhypophila</taxon>
    </lineage>
</organism>
<evidence type="ECO:0000256" key="3">
    <source>
        <dbReference type="ARBA" id="ARBA00022617"/>
    </source>
</evidence>
<evidence type="ECO:0000313" key="10">
    <source>
        <dbReference type="Proteomes" id="UP001301769"/>
    </source>
</evidence>
<evidence type="ECO:0000256" key="2">
    <source>
        <dbReference type="ARBA" id="ARBA00010617"/>
    </source>
</evidence>
<comment type="cofactor">
    <cofactor evidence="1 7">
        <name>heme</name>
        <dbReference type="ChEBI" id="CHEBI:30413"/>
    </cofactor>
</comment>
<reference evidence="9" key="2">
    <citation type="submission" date="2023-05" db="EMBL/GenBank/DDBJ databases">
        <authorList>
            <consortium name="Lawrence Berkeley National Laboratory"/>
            <person name="Steindorff A."/>
            <person name="Hensen N."/>
            <person name="Bonometti L."/>
            <person name="Westerberg I."/>
            <person name="Brannstrom I.O."/>
            <person name="Guillou S."/>
            <person name="Cros-Aarteil S."/>
            <person name="Calhoun S."/>
            <person name="Haridas S."/>
            <person name="Kuo A."/>
            <person name="Mondo S."/>
            <person name="Pangilinan J."/>
            <person name="Riley R."/>
            <person name="Labutti K."/>
            <person name="Andreopoulos B."/>
            <person name="Lipzen A."/>
            <person name="Chen C."/>
            <person name="Yanf M."/>
            <person name="Daum C."/>
            <person name="Ng V."/>
            <person name="Clum A."/>
            <person name="Ohm R."/>
            <person name="Martin F."/>
            <person name="Silar P."/>
            <person name="Natvig D."/>
            <person name="Lalanne C."/>
            <person name="Gautier V."/>
            <person name="Ament-Velasquez S.L."/>
            <person name="Kruys A."/>
            <person name="Hutchinson M.I."/>
            <person name="Powell A.J."/>
            <person name="Barry K."/>
            <person name="Miller A.N."/>
            <person name="Grigoriev I.V."/>
            <person name="Debuchy R."/>
            <person name="Gladieux P."/>
            <person name="Thoren M.H."/>
            <person name="Johannesson H."/>
        </authorList>
    </citation>
    <scope>NUCLEOTIDE SEQUENCE</scope>
    <source>
        <strain evidence="9">PSN293</strain>
    </source>
</reference>